<dbReference type="InterPro" id="IPR010985">
    <property type="entry name" value="Ribbon_hlx_hlx"/>
</dbReference>
<proteinExistence type="predicted"/>
<protein>
    <submittedName>
        <fullName evidence="2">Transcriptional regulator, CopG family</fullName>
    </submittedName>
</protein>
<organism evidence="2 3">
    <name type="scientific">Tepidibacter thalassicus DSM 15285</name>
    <dbReference type="NCBI Taxonomy" id="1123350"/>
    <lineage>
        <taxon>Bacteria</taxon>
        <taxon>Bacillati</taxon>
        <taxon>Bacillota</taxon>
        <taxon>Clostridia</taxon>
        <taxon>Peptostreptococcales</taxon>
        <taxon>Peptostreptococcaceae</taxon>
        <taxon>Tepidibacter</taxon>
    </lineage>
</organism>
<dbReference type="Proteomes" id="UP000242520">
    <property type="component" value="Unassembled WGS sequence"/>
</dbReference>
<dbReference type="Pfam" id="PF01402">
    <property type="entry name" value="RHH_1"/>
    <property type="match status" value="1"/>
</dbReference>
<reference evidence="3" key="1">
    <citation type="submission" date="2016-11" db="EMBL/GenBank/DDBJ databases">
        <authorList>
            <person name="Varghese N."/>
            <person name="Submissions S."/>
        </authorList>
    </citation>
    <scope>NUCLEOTIDE SEQUENCE [LARGE SCALE GENOMIC DNA]</scope>
    <source>
        <strain evidence="3">DSM 15285</strain>
    </source>
</reference>
<dbReference type="Gene3D" id="1.10.1220.10">
    <property type="entry name" value="Met repressor-like"/>
    <property type="match status" value="1"/>
</dbReference>
<dbReference type="CDD" id="cd22231">
    <property type="entry name" value="RHH_NikR_HicB-like"/>
    <property type="match status" value="1"/>
</dbReference>
<dbReference type="STRING" id="1123350.SAMN02744040_02112"/>
<evidence type="ECO:0000313" key="3">
    <source>
        <dbReference type="Proteomes" id="UP000242520"/>
    </source>
</evidence>
<sequence>MSSCMGKKKIVVSLPNSLLAEVDKIIKVENKNRSEFIREAMKLYLREKRKIETREIMIKGYREMGAINLALAEMGLSVDVSSLEGYEGKIAEGE</sequence>
<evidence type="ECO:0000259" key="1">
    <source>
        <dbReference type="Pfam" id="PF01402"/>
    </source>
</evidence>
<dbReference type="RefSeq" id="WP_330389088.1">
    <property type="nucleotide sequence ID" value="NZ_FQXH01000031.1"/>
</dbReference>
<name>A0A1M5TCI9_9FIRM</name>
<dbReference type="AlphaFoldDB" id="A0A1M5TCI9"/>
<feature type="domain" description="Ribbon-helix-helix protein CopG" evidence="1">
    <location>
        <begin position="10"/>
        <end position="47"/>
    </location>
</feature>
<dbReference type="InterPro" id="IPR002145">
    <property type="entry name" value="CopG"/>
</dbReference>
<gene>
    <name evidence="2" type="ORF">SAMN02744040_02112</name>
</gene>
<dbReference type="SUPFAM" id="SSF47598">
    <property type="entry name" value="Ribbon-helix-helix"/>
    <property type="match status" value="1"/>
</dbReference>
<accession>A0A1M5TCI9</accession>
<keyword evidence="3" id="KW-1185">Reference proteome</keyword>
<dbReference type="GO" id="GO:0006355">
    <property type="term" value="P:regulation of DNA-templated transcription"/>
    <property type="evidence" value="ECO:0007669"/>
    <property type="project" value="InterPro"/>
</dbReference>
<evidence type="ECO:0000313" key="2">
    <source>
        <dbReference type="EMBL" id="SHH48442.1"/>
    </source>
</evidence>
<dbReference type="InterPro" id="IPR013321">
    <property type="entry name" value="Arc_rbn_hlx_hlx"/>
</dbReference>
<dbReference type="EMBL" id="FQXH01000031">
    <property type="protein sequence ID" value="SHH48442.1"/>
    <property type="molecule type" value="Genomic_DNA"/>
</dbReference>